<accession>A0A498LIN3</accession>
<dbReference type="AlphaFoldDB" id="A0A498LIN3"/>
<organism evidence="1 2">
    <name type="scientific">Labeo rohita</name>
    <name type="common">Indian major carp</name>
    <name type="synonym">Cyprinus rohita</name>
    <dbReference type="NCBI Taxonomy" id="84645"/>
    <lineage>
        <taxon>Eukaryota</taxon>
        <taxon>Metazoa</taxon>
        <taxon>Chordata</taxon>
        <taxon>Craniata</taxon>
        <taxon>Vertebrata</taxon>
        <taxon>Euteleostomi</taxon>
        <taxon>Actinopterygii</taxon>
        <taxon>Neopterygii</taxon>
        <taxon>Teleostei</taxon>
        <taxon>Ostariophysi</taxon>
        <taxon>Cypriniformes</taxon>
        <taxon>Cyprinidae</taxon>
        <taxon>Labeoninae</taxon>
        <taxon>Labeonini</taxon>
        <taxon>Labeo</taxon>
    </lineage>
</organism>
<reference evidence="1 2" key="1">
    <citation type="submission" date="2018-03" db="EMBL/GenBank/DDBJ databases">
        <title>Draft genome sequence of Rohu Carp (Labeo rohita).</title>
        <authorList>
            <person name="Das P."/>
            <person name="Kushwaha B."/>
            <person name="Joshi C.G."/>
            <person name="Kumar D."/>
            <person name="Nagpure N.S."/>
            <person name="Sahoo L."/>
            <person name="Das S.P."/>
            <person name="Bit A."/>
            <person name="Patnaik S."/>
            <person name="Meher P.K."/>
            <person name="Jayasankar P."/>
            <person name="Koringa P.G."/>
            <person name="Patel N.V."/>
            <person name="Hinsu A.T."/>
            <person name="Kumar R."/>
            <person name="Pandey M."/>
            <person name="Agarwal S."/>
            <person name="Srivastava S."/>
            <person name="Singh M."/>
            <person name="Iquebal M.A."/>
            <person name="Jaiswal S."/>
            <person name="Angadi U.B."/>
            <person name="Kumar N."/>
            <person name="Raza M."/>
            <person name="Shah T.M."/>
            <person name="Rai A."/>
            <person name="Jena J.K."/>
        </authorList>
    </citation>
    <scope>NUCLEOTIDE SEQUENCE [LARGE SCALE GENOMIC DNA]</scope>
    <source>
        <strain evidence="1">DASCIFA01</strain>
        <tissue evidence="1">Testis</tissue>
    </source>
</reference>
<dbReference type="Proteomes" id="UP000290572">
    <property type="component" value="Unassembled WGS sequence"/>
</dbReference>
<comment type="caution">
    <text evidence="1">The sequence shown here is derived from an EMBL/GenBank/DDBJ whole genome shotgun (WGS) entry which is preliminary data.</text>
</comment>
<protein>
    <submittedName>
        <fullName evidence="1">Uncharacterized protein</fullName>
    </submittedName>
</protein>
<dbReference type="EMBL" id="QBIY01013401">
    <property type="protein sequence ID" value="RXN05517.1"/>
    <property type="molecule type" value="Genomic_DNA"/>
</dbReference>
<proteinExistence type="predicted"/>
<keyword evidence="2" id="KW-1185">Reference proteome</keyword>
<sequence length="132" mass="13875">MARAQIVCNREMCRAGSNVNGPSEIPCLASRLGNKSPTEVQLAGSGHDKCGRDRGSGCCGALGREKRGQWNDLPNPSLIEGFASGGSGGHPIIITISKSLRARWSRVRGGGGPLTPTGVPALLHLLRMLFKD</sequence>
<name>A0A498LIN3_LABRO</name>
<evidence type="ECO:0000313" key="1">
    <source>
        <dbReference type="EMBL" id="RXN05517.1"/>
    </source>
</evidence>
<evidence type="ECO:0000313" key="2">
    <source>
        <dbReference type="Proteomes" id="UP000290572"/>
    </source>
</evidence>
<gene>
    <name evidence="1" type="ORF">ROHU_012675</name>
</gene>